<evidence type="ECO:0000313" key="3">
    <source>
        <dbReference type="Proteomes" id="UP000663865"/>
    </source>
</evidence>
<dbReference type="EMBL" id="CAJNYV010004848">
    <property type="protein sequence ID" value="CAF3700024.1"/>
    <property type="molecule type" value="Genomic_DNA"/>
</dbReference>
<name>A0A818UEM6_9BILA</name>
<dbReference type="AlphaFoldDB" id="A0A818UEM6"/>
<accession>A0A818UEM6</accession>
<sequence length="264" mass="30026">MTSETASKKGNTIELFTKIFENKLGNADGLINNEQLQQMAGRVTRGSNEEDFEYLQIYGPTVRKFAWVMGGDGLSVFLEESNLDALRSIGYEDRSTRRILENGQHYRLGVFYKSTECVSATWEGVLSLIDTYYPKPISIKIRRHSDALKRMSFDDIEARARLSYLRGASYFDVHGFAVGGHATDPRFMSEERFLECEGTLEETRGFLYHRVGVSRLFDGSGFTKDSNGRLCVSEYLQLNIPVRDIPEFRYLDLSIDTADLMPDA</sequence>
<dbReference type="EMBL" id="CAJOBS010006731">
    <property type="protein sequence ID" value="CAF4915754.1"/>
    <property type="molecule type" value="Genomic_DNA"/>
</dbReference>
<dbReference type="Proteomes" id="UP000663865">
    <property type="component" value="Unassembled WGS sequence"/>
</dbReference>
<gene>
    <name evidence="1" type="ORF">KIK155_LOCUS26585</name>
    <name evidence="2" type="ORF">TOA249_LOCUS31726</name>
</gene>
<proteinExistence type="predicted"/>
<evidence type="ECO:0000313" key="1">
    <source>
        <dbReference type="EMBL" id="CAF3700024.1"/>
    </source>
</evidence>
<dbReference type="Proteomes" id="UP000663838">
    <property type="component" value="Unassembled WGS sequence"/>
</dbReference>
<comment type="caution">
    <text evidence="1">The sequence shown here is derived from an EMBL/GenBank/DDBJ whole genome shotgun (WGS) entry which is preliminary data.</text>
</comment>
<evidence type="ECO:0000313" key="2">
    <source>
        <dbReference type="EMBL" id="CAF4915754.1"/>
    </source>
</evidence>
<organism evidence="1 3">
    <name type="scientific">Rotaria socialis</name>
    <dbReference type="NCBI Taxonomy" id="392032"/>
    <lineage>
        <taxon>Eukaryota</taxon>
        <taxon>Metazoa</taxon>
        <taxon>Spiralia</taxon>
        <taxon>Gnathifera</taxon>
        <taxon>Rotifera</taxon>
        <taxon>Eurotatoria</taxon>
        <taxon>Bdelloidea</taxon>
        <taxon>Philodinida</taxon>
        <taxon>Philodinidae</taxon>
        <taxon>Rotaria</taxon>
    </lineage>
</organism>
<reference evidence="1" key="1">
    <citation type="submission" date="2021-02" db="EMBL/GenBank/DDBJ databases">
        <authorList>
            <person name="Nowell W R."/>
        </authorList>
    </citation>
    <scope>NUCLEOTIDE SEQUENCE</scope>
</reference>
<protein>
    <submittedName>
        <fullName evidence="1">Uncharacterized protein</fullName>
    </submittedName>
</protein>